<gene>
    <name evidence="2" type="ORF">SKAU_G00011820</name>
</gene>
<evidence type="ECO:0000313" key="3">
    <source>
        <dbReference type="Proteomes" id="UP001152622"/>
    </source>
</evidence>
<evidence type="ECO:0000313" key="2">
    <source>
        <dbReference type="EMBL" id="KAJ8380404.1"/>
    </source>
</evidence>
<reference evidence="2" key="1">
    <citation type="journal article" date="2023" name="Science">
        <title>Genome structures resolve the early diversification of teleost fishes.</title>
        <authorList>
            <person name="Parey E."/>
            <person name="Louis A."/>
            <person name="Montfort J."/>
            <person name="Bouchez O."/>
            <person name="Roques C."/>
            <person name="Iampietro C."/>
            <person name="Lluch J."/>
            <person name="Castinel A."/>
            <person name="Donnadieu C."/>
            <person name="Desvignes T."/>
            <person name="Floi Bucao C."/>
            <person name="Jouanno E."/>
            <person name="Wen M."/>
            <person name="Mejri S."/>
            <person name="Dirks R."/>
            <person name="Jansen H."/>
            <person name="Henkel C."/>
            <person name="Chen W.J."/>
            <person name="Zahm M."/>
            <person name="Cabau C."/>
            <person name="Klopp C."/>
            <person name="Thompson A.W."/>
            <person name="Robinson-Rechavi M."/>
            <person name="Braasch I."/>
            <person name="Lecointre G."/>
            <person name="Bobe J."/>
            <person name="Postlethwait J.H."/>
            <person name="Berthelot C."/>
            <person name="Roest Crollius H."/>
            <person name="Guiguen Y."/>
        </authorList>
    </citation>
    <scope>NUCLEOTIDE SEQUENCE</scope>
    <source>
        <strain evidence="2">WJC10195</strain>
    </source>
</reference>
<comment type="caution">
    <text evidence="2">The sequence shown here is derived from an EMBL/GenBank/DDBJ whole genome shotgun (WGS) entry which is preliminary data.</text>
</comment>
<dbReference type="OrthoDB" id="261426at2759"/>
<organism evidence="2 3">
    <name type="scientific">Synaphobranchus kaupii</name>
    <name type="common">Kaup's arrowtooth eel</name>
    <dbReference type="NCBI Taxonomy" id="118154"/>
    <lineage>
        <taxon>Eukaryota</taxon>
        <taxon>Metazoa</taxon>
        <taxon>Chordata</taxon>
        <taxon>Craniata</taxon>
        <taxon>Vertebrata</taxon>
        <taxon>Euteleostomi</taxon>
        <taxon>Actinopterygii</taxon>
        <taxon>Neopterygii</taxon>
        <taxon>Teleostei</taxon>
        <taxon>Anguilliformes</taxon>
        <taxon>Synaphobranchidae</taxon>
        <taxon>Synaphobranchus</taxon>
    </lineage>
</organism>
<dbReference type="SUPFAM" id="SSF82282">
    <property type="entry name" value="Homocysteine S-methyltransferase"/>
    <property type="match status" value="1"/>
</dbReference>
<dbReference type="GO" id="GO:0009086">
    <property type="term" value="P:methionine biosynthetic process"/>
    <property type="evidence" value="ECO:0007669"/>
    <property type="project" value="TreeGrafter"/>
</dbReference>
<accession>A0A9Q1GA61</accession>
<dbReference type="Proteomes" id="UP001152622">
    <property type="component" value="Chromosome 1"/>
</dbReference>
<name>A0A9Q1GA61_SYNKA</name>
<keyword evidence="3" id="KW-1185">Reference proteome</keyword>
<evidence type="ECO:0000256" key="1">
    <source>
        <dbReference type="ARBA" id="ARBA00034478"/>
    </source>
</evidence>
<dbReference type="GO" id="GO:0047150">
    <property type="term" value="F:betaine-homocysteine S-methyltransferase activity"/>
    <property type="evidence" value="ECO:0007669"/>
    <property type="project" value="TreeGrafter"/>
</dbReference>
<proteinExistence type="predicted"/>
<sequence length="120" mass="13112">MPVRLSLEMGALCFPWRRSDVKAGPWTPEASVMHPGAVCQLHRKTAGANAMQTFIFYASVDKLENRGNDQNLTTYEVGKGTANQRGCLRPDLAKEVANEGDALVVGGRNVTDALRPELQK</sequence>
<dbReference type="InterPro" id="IPR051524">
    <property type="entry name" value="BHMT"/>
</dbReference>
<dbReference type="AlphaFoldDB" id="A0A9Q1GA61"/>
<dbReference type="PANTHER" id="PTHR46120">
    <property type="entry name" value="BETAINE--HOMOCYSTEINE S-METHYLTRANSFERASE 1"/>
    <property type="match status" value="1"/>
</dbReference>
<protein>
    <submittedName>
        <fullName evidence="2">Uncharacterized protein</fullName>
    </submittedName>
</protein>
<comment type="pathway">
    <text evidence="1">Amino-acid biosynthesis; L-methionine biosynthesis via de novo pathway.</text>
</comment>
<dbReference type="PANTHER" id="PTHR46120:SF1">
    <property type="entry name" value="HCY-BINDING DOMAIN-CONTAINING PROTEIN"/>
    <property type="match status" value="1"/>
</dbReference>
<dbReference type="InterPro" id="IPR036589">
    <property type="entry name" value="HCY_dom_sf"/>
</dbReference>
<dbReference type="EMBL" id="JAINUF010000001">
    <property type="protein sequence ID" value="KAJ8380404.1"/>
    <property type="molecule type" value="Genomic_DNA"/>
</dbReference>
<dbReference type="Gene3D" id="3.20.20.330">
    <property type="entry name" value="Homocysteine-binding-like domain"/>
    <property type="match status" value="1"/>
</dbReference>